<dbReference type="SUPFAM" id="SSF55347">
    <property type="entry name" value="Glyceraldehyde-3-phosphate dehydrogenase-like, C-terminal domain"/>
    <property type="match status" value="1"/>
</dbReference>
<dbReference type="GO" id="GO:0000166">
    <property type="term" value="F:nucleotide binding"/>
    <property type="evidence" value="ECO:0007669"/>
    <property type="project" value="InterPro"/>
</dbReference>
<comment type="caution">
    <text evidence="3">The sequence shown here is derived from an EMBL/GenBank/DDBJ whole genome shotgun (WGS) entry which is preliminary data.</text>
</comment>
<evidence type="ECO:0000259" key="1">
    <source>
        <dbReference type="Pfam" id="PF01408"/>
    </source>
</evidence>
<name>A0A1F4SEH5_UNCSA</name>
<dbReference type="Pfam" id="PF01408">
    <property type="entry name" value="GFO_IDH_MocA"/>
    <property type="match status" value="1"/>
</dbReference>
<sequence length="306" mass="34334">MAKVKVGIVGSGVMGSFHTKIAAELKEAKLIGVYDSDHARAQAAAEAFSTIPLPFLEELLKKVEALIIASPTSTHYEIAKAALNQGIHLLIEKPLTQDFRSSQELAFLAKEHKKILSVGMIERFNPAFSKALSIIRKEKILGVEIKRFSPFPERISDANVIWDVMIHDLDLALVLGKTEVGTIKASGKRVKTKTLDKAEAILYFKDGMIAKISASRVEEEKFRQVQITTDKAIYDIDLLNKKLYKRNFETLIEKTEIEVIPANQLALEQRDFYLSINKNRPSRCSGEEFLKTIKIAEEVENKCSCQ</sequence>
<feature type="domain" description="GFO/IDH/MocA-like oxidoreductase" evidence="2">
    <location>
        <begin position="157"/>
        <end position="232"/>
    </location>
</feature>
<dbReference type="Proteomes" id="UP000178417">
    <property type="component" value="Unassembled WGS sequence"/>
</dbReference>
<dbReference type="Gene3D" id="3.40.50.720">
    <property type="entry name" value="NAD(P)-binding Rossmann-like Domain"/>
    <property type="match status" value="1"/>
</dbReference>
<dbReference type="InterPro" id="IPR051450">
    <property type="entry name" value="Gfo/Idh/MocA_Oxidoreductases"/>
</dbReference>
<gene>
    <name evidence="3" type="ORF">A2310_08245</name>
</gene>
<proteinExistence type="predicted"/>
<evidence type="ECO:0000313" key="3">
    <source>
        <dbReference type="EMBL" id="OGC18809.1"/>
    </source>
</evidence>
<dbReference type="InterPro" id="IPR000683">
    <property type="entry name" value="Gfo/Idh/MocA-like_OxRdtase_N"/>
</dbReference>
<evidence type="ECO:0000259" key="2">
    <source>
        <dbReference type="Pfam" id="PF22725"/>
    </source>
</evidence>
<dbReference type="STRING" id="1802579.A2310_08245"/>
<reference evidence="3 4" key="1">
    <citation type="journal article" date="2016" name="Nat. Commun.">
        <title>Thousands of microbial genomes shed light on interconnected biogeochemical processes in an aquifer system.</title>
        <authorList>
            <person name="Anantharaman K."/>
            <person name="Brown C.T."/>
            <person name="Hug L.A."/>
            <person name="Sharon I."/>
            <person name="Castelle C.J."/>
            <person name="Probst A.J."/>
            <person name="Thomas B.C."/>
            <person name="Singh A."/>
            <person name="Wilkins M.J."/>
            <person name="Karaoz U."/>
            <person name="Brodie E.L."/>
            <person name="Williams K.H."/>
            <person name="Hubbard S.S."/>
            <person name="Banfield J.F."/>
        </authorList>
    </citation>
    <scope>NUCLEOTIDE SEQUENCE [LARGE SCALE GENOMIC DNA]</scope>
</reference>
<dbReference type="Gene3D" id="3.30.360.10">
    <property type="entry name" value="Dihydrodipicolinate Reductase, domain 2"/>
    <property type="match status" value="1"/>
</dbReference>
<protein>
    <submittedName>
        <fullName evidence="3">Uncharacterized protein</fullName>
    </submittedName>
</protein>
<accession>A0A1F4SEH5</accession>
<dbReference type="Pfam" id="PF22725">
    <property type="entry name" value="GFO_IDH_MocA_C3"/>
    <property type="match status" value="1"/>
</dbReference>
<evidence type="ECO:0000313" key="4">
    <source>
        <dbReference type="Proteomes" id="UP000178417"/>
    </source>
</evidence>
<dbReference type="EMBL" id="MEUB01000065">
    <property type="protein sequence ID" value="OGC18809.1"/>
    <property type="molecule type" value="Genomic_DNA"/>
</dbReference>
<dbReference type="InterPro" id="IPR036291">
    <property type="entry name" value="NAD(P)-bd_dom_sf"/>
</dbReference>
<feature type="domain" description="Gfo/Idh/MocA-like oxidoreductase N-terminal" evidence="1">
    <location>
        <begin position="4"/>
        <end position="119"/>
    </location>
</feature>
<dbReference type="SUPFAM" id="SSF51735">
    <property type="entry name" value="NAD(P)-binding Rossmann-fold domains"/>
    <property type="match status" value="1"/>
</dbReference>
<dbReference type="PANTHER" id="PTHR43377:SF1">
    <property type="entry name" value="BILIVERDIN REDUCTASE A"/>
    <property type="match status" value="1"/>
</dbReference>
<organism evidence="3 4">
    <name type="scientific">candidate division WOR-1 bacterium RIFOXYB2_FULL_37_13</name>
    <dbReference type="NCBI Taxonomy" id="1802579"/>
    <lineage>
        <taxon>Bacteria</taxon>
        <taxon>Bacillati</taxon>
        <taxon>Saganbacteria</taxon>
    </lineage>
</organism>
<dbReference type="PANTHER" id="PTHR43377">
    <property type="entry name" value="BILIVERDIN REDUCTASE A"/>
    <property type="match status" value="1"/>
</dbReference>
<dbReference type="InterPro" id="IPR055170">
    <property type="entry name" value="GFO_IDH_MocA-like_dom"/>
</dbReference>
<dbReference type="AlphaFoldDB" id="A0A1F4SEH5"/>